<dbReference type="Proteomes" id="UP000245802">
    <property type="component" value="Chromosome"/>
</dbReference>
<dbReference type="AlphaFoldDB" id="A0A2Z3H1M8"/>
<accession>A0A2Z3H1M8</accession>
<name>A0A2Z3H1M8_9BACT</name>
<evidence type="ECO:0000313" key="1">
    <source>
        <dbReference type="EMBL" id="AWM38751.1"/>
    </source>
</evidence>
<dbReference type="RefSeq" id="WP_010050279.1">
    <property type="nucleotide sequence ID" value="NZ_CP025958.1"/>
</dbReference>
<protein>
    <submittedName>
        <fullName evidence="1">Uncharacterized protein</fullName>
    </submittedName>
</protein>
<evidence type="ECO:0000313" key="2">
    <source>
        <dbReference type="Proteomes" id="UP000245802"/>
    </source>
</evidence>
<reference evidence="1 2" key="1">
    <citation type="submission" date="2018-01" db="EMBL/GenBank/DDBJ databases">
        <title>G. obscuriglobus.</title>
        <authorList>
            <person name="Franke J."/>
            <person name="Blomberg W."/>
            <person name="Selmecki A."/>
        </authorList>
    </citation>
    <scope>NUCLEOTIDE SEQUENCE [LARGE SCALE GENOMIC DNA]</scope>
    <source>
        <strain evidence="1 2">DSM 5831</strain>
    </source>
</reference>
<gene>
    <name evidence="1" type="ORF">C1280_18340</name>
</gene>
<organism evidence="1 2">
    <name type="scientific">Gemmata obscuriglobus</name>
    <dbReference type="NCBI Taxonomy" id="114"/>
    <lineage>
        <taxon>Bacteria</taxon>
        <taxon>Pseudomonadati</taxon>
        <taxon>Planctomycetota</taxon>
        <taxon>Planctomycetia</taxon>
        <taxon>Gemmatales</taxon>
        <taxon>Gemmataceae</taxon>
        <taxon>Gemmata</taxon>
    </lineage>
</organism>
<dbReference type="EMBL" id="CP025958">
    <property type="protein sequence ID" value="AWM38751.1"/>
    <property type="molecule type" value="Genomic_DNA"/>
</dbReference>
<proteinExistence type="predicted"/>
<sequence>MRKFVPLVLVGGCARPTQPNSWSDELKGDAEALQGVWAVISAEDEHIETLTGAERKDMGLFPSACGCTVAEPKTVADRIHGREMSESGPPPAPRTSLIASVLFNFPQRSCGAIAC</sequence>
<keyword evidence="2" id="KW-1185">Reference proteome</keyword>
<dbReference type="KEGG" id="gog:C1280_18340"/>